<sequence>MDDWIDQAIWNSYQVLTGYTTMEELVEYLDIRKEEIEDPNDISVTPVFFIPPGEAADNDQIDSMIAHFEEMEAYEECAELLKLKTNK</sequence>
<accession>A0A7S9STM1</accession>
<reference evidence="1" key="1">
    <citation type="submission" date="2020-08" db="EMBL/GenBank/DDBJ databases">
        <title>Bridging the membrane lipid divide: bacteria of the FCB group superphylum have the potential to synthesize archaeal ether lipids.</title>
        <authorList>
            <person name="Villanueva L."/>
            <person name="von Meijenfeldt F.A.B."/>
            <person name="Westbye A.B."/>
            <person name="Yadav S."/>
            <person name="Hopmans E.C."/>
            <person name="Dutilh B.E."/>
            <person name="Sinninghe Damste J.S."/>
        </authorList>
    </citation>
    <scope>NUCLEOTIDE SEQUENCE</scope>
    <source>
        <strain evidence="1">NIOZ-UU157</strain>
    </source>
</reference>
<proteinExistence type="predicted"/>
<gene>
    <name evidence="1" type="ORF">NIOZUU157_00098</name>
</gene>
<protein>
    <submittedName>
        <fullName evidence="1">Uncharacterized protein</fullName>
    </submittedName>
</protein>
<organism evidence="1">
    <name type="scientific">Virus NIOZ-UU157</name>
    <dbReference type="NCBI Taxonomy" id="2763269"/>
    <lineage>
        <taxon>Viruses</taxon>
    </lineage>
</organism>
<name>A0A7S9STM1_9VIRU</name>
<evidence type="ECO:0000313" key="1">
    <source>
        <dbReference type="EMBL" id="QPI16215.1"/>
    </source>
</evidence>
<dbReference type="EMBL" id="MW030544">
    <property type="protein sequence ID" value="QPI16215.1"/>
    <property type="molecule type" value="Genomic_DNA"/>
</dbReference>